<evidence type="ECO:0000256" key="1">
    <source>
        <dbReference type="SAM" id="SignalP"/>
    </source>
</evidence>
<evidence type="ECO:0000313" key="3">
    <source>
        <dbReference type="Proteomes" id="UP000198287"/>
    </source>
</evidence>
<gene>
    <name evidence="2" type="ORF">Fcan01_06625</name>
</gene>
<feature type="signal peptide" evidence="1">
    <location>
        <begin position="1"/>
        <end position="21"/>
    </location>
</feature>
<proteinExistence type="predicted"/>
<evidence type="ECO:0000313" key="2">
    <source>
        <dbReference type="EMBL" id="OXA58253.1"/>
    </source>
</evidence>
<organism evidence="2 3">
    <name type="scientific">Folsomia candida</name>
    <name type="common">Springtail</name>
    <dbReference type="NCBI Taxonomy" id="158441"/>
    <lineage>
        <taxon>Eukaryota</taxon>
        <taxon>Metazoa</taxon>
        <taxon>Ecdysozoa</taxon>
        <taxon>Arthropoda</taxon>
        <taxon>Hexapoda</taxon>
        <taxon>Collembola</taxon>
        <taxon>Entomobryomorpha</taxon>
        <taxon>Isotomoidea</taxon>
        <taxon>Isotomidae</taxon>
        <taxon>Proisotominae</taxon>
        <taxon>Folsomia</taxon>
    </lineage>
</organism>
<dbReference type="EMBL" id="LNIX01000003">
    <property type="protein sequence ID" value="OXA58253.1"/>
    <property type="molecule type" value="Genomic_DNA"/>
</dbReference>
<comment type="caution">
    <text evidence="2">The sequence shown here is derived from an EMBL/GenBank/DDBJ whole genome shotgun (WGS) entry which is preliminary data.</text>
</comment>
<reference evidence="2 3" key="1">
    <citation type="submission" date="2015-12" db="EMBL/GenBank/DDBJ databases">
        <title>The genome of Folsomia candida.</title>
        <authorList>
            <person name="Faddeeva A."/>
            <person name="Derks M.F."/>
            <person name="Anvar Y."/>
            <person name="Smit S."/>
            <person name="Van Straalen N."/>
            <person name="Roelofs D."/>
        </authorList>
    </citation>
    <scope>NUCLEOTIDE SEQUENCE [LARGE SCALE GENOMIC DNA]</scope>
    <source>
        <strain evidence="2 3">VU population</strain>
        <tissue evidence="2">Whole body</tissue>
    </source>
</reference>
<keyword evidence="3" id="KW-1185">Reference proteome</keyword>
<dbReference type="AlphaFoldDB" id="A0A226EKL5"/>
<dbReference type="Proteomes" id="UP000198287">
    <property type="component" value="Unassembled WGS sequence"/>
</dbReference>
<sequence>MKLTLFLAITLVVLQTQGVFSYLYQKENRYSNILKKYSDISQPEVSGLNLKITDDSVNNLVDKLIAEIGDEDEDVDRSLFEFEDNDDFNGFEDVDLNSWGSEKNVKYTPYPIQQNTVVTSTVGKWGCVYSRIFSISSNKTKSFWKVHETSKQGGQISSDVQGSIDTKLTVTSSGKVSGSVNNTVYFEGKEYKTKIGVETSLKTTEVDTKVGKKEQRFISSSNATIKTNVQVQNKTIPIGITVSSKAETFTAPFRVYLTLFESDWELNFSADKKFSGQVRGEVTSRVVFSKNGKSLTKSWIKGYVTAEGDQICSVKMFKVGSHVFTKTATKEESSESNESSTYEDDNAVTIDVCTYSKGKVYERAEAKGNVTVFAGSGAVSYEKDVISVPTSLAQHEYGIHWMVKNLLNRKLASWGKPSTDILNV</sequence>
<accession>A0A226EKL5</accession>
<feature type="chain" id="PRO_5012804849" evidence="1">
    <location>
        <begin position="22"/>
        <end position="424"/>
    </location>
</feature>
<name>A0A226EKL5_FOLCA</name>
<keyword evidence="1" id="KW-0732">Signal</keyword>
<protein>
    <submittedName>
        <fullName evidence="2">Uncharacterized protein</fullName>
    </submittedName>
</protein>